<dbReference type="OrthoDB" id="5793989at2759"/>
<dbReference type="AlphaFoldDB" id="A0A183D2M0"/>
<name>A0A183D2M0_9BILA</name>
<gene>
    <name evidence="1" type="ORF">GPUH_LOCUS2963</name>
</gene>
<dbReference type="EMBL" id="UYRT01004748">
    <property type="protein sequence ID" value="VDK37172.1"/>
    <property type="molecule type" value="Genomic_DNA"/>
</dbReference>
<evidence type="ECO:0000313" key="3">
    <source>
        <dbReference type="WBParaSite" id="GPUH_0000296601-mRNA-1"/>
    </source>
</evidence>
<evidence type="ECO:0000313" key="1">
    <source>
        <dbReference type="EMBL" id="VDK37172.1"/>
    </source>
</evidence>
<proteinExistence type="predicted"/>
<dbReference type="WBParaSite" id="GPUH_0000296601-mRNA-1">
    <property type="protein sequence ID" value="GPUH_0000296601-mRNA-1"/>
    <property type="gene ID" value="GPUH_0000296601"/>
</dbReference>
<dbReference type="GO" id="GO:0016240">
    <property type="term" value="P:autophagosome membrane docking"/>
    <property type="evidence" value="ECO:0007669"/>
    <property type="project" value="TreeGrafter"/>
</dbReference>
<dbReference type="GO" id="GO:0097632">
    <property type="term" value="C:extrinsic component of phagophore assembly site membrane"/>
    <property type="evidence" value="ECO:0007669"/>
    <property type="project" value="TreeGrafter"/>
</dbReference>
<dbReference type="Proteomes" id="UP000271098">
    <property type="component" value="Unassembled WGS sequence"/>
</dbReference>
<dbReference type="GO" id="GO:0000045">
    <property type="term" value="P:autophagosome assembly"/>
    <property type="evidence" value="ECO:0007669"/>
    <property type="project" value="TreeGrafter"/>
</dbReference>
<sequence>MRVARELHNTFGALVYTIQLINLLTVHFDICIPGQISFQEFSLCRKWLEGLFDTDIFKLNHAVVLLCLSLGIEPSHIDSRRPLANLLLLSQHD</sequence>
<dbReference type="PANTHER" id="PTHR13664">
    <property type="entry name" value="BECLIN 1-ASSOCIATED AUTOPHAGY-RELATED KEY REGULATOR"/>
    <property type="match status" value="1"/>
</dbReference>
<reference evidence="1 2" key="2">
    <citation type="submission" date="2018-11" db="EMBL/GenBank/DDBJ databases">
        <authorList>
            <consortium name="Pathogen Informatics"/>
        </authorList>
    </citation>
    <scope>NUCLEOTIDE SEQUENCE [LARGE SCALE GENOMIC DNA]</scope>
</reference>
<accession>A0A183D2M0</accession>
<dbReference type="GO" id="GO:0035014">
    <property type="term" value="F:phosphatidylinositol 3-kinase regulator activity"/>
    <property type="evidence" value="ECO:0007669"/>
    <property type="project" value="TreeGrafter"/>
</dbReference>
<dbReference type="PANTHER" id="PTHR13664:SF0">
    <property type="entry name" value="BECLIN 1-ASSOCIATED AUTOPHAGY-RELATED KEY REGULATOR"/>
    <property type="match status" value="1"/>
</dbReference>
<evidence type="ECO:0000313" key="2">
    <source>
        <dbReference type="Proteomes" id="UP000271098"/>
    </source>
</evidence>
<protein>
    <submittedName>
        <fullName evidence="1 3">Uncharacterized protein</fullName>
    </submittedName>
</protein>
<dbReference type="GO" id="GO:0009267">
    <property type="term" value="P:cellular response to starvation"/>
    <property type="evidence" value="ECO:0007669"/>
    <property type="project" value="TreeGrafter"/>
</dbReference>
<dbReference type="GO" id="GO:0000423">
    <property type="term" value="P:mitophagy"/>
    <property type="evidence" value="ECO:0007669"/>
    <property type="project" value="TreeGrafter"/>
</dbReference>
<dbReference type="GO" id="GO:0005776">
    <property type="term" value="C:autophagosome"/>
    <property type="evidence" value="ECO:0007669"/>
    <property type="project" value="TreeGrafter"/>
</dbReference>
<dbReference type="GO" id="GO:0043495">
    <property type="term" value="F:protein-membrane adaptor activity"/>
    <property type="evidence" value="ECO:0007669"/>
    <property type="project" value="TreeGrafter"/>
</dbReference>
<keyword evidence="2" id="KW-1185">Reference proteome</keyword>
<dbReference type="GO" id="GO:0097629">
    <property type="term" value="C:extrinsic component of omegasome membrane"/>
    <property type="evidence" value="ECO:0007669"/>
    <property type="project" value="TreeGrafter"/>
</dbReference>
<reference evidence="3" key="1">
    <citation type="submission" date="2016-06" db="UniProtKB">
        <authorList>
            <consortium name="WormBaseParasite"/>
        </authorList>
    </citation>
    <scope>IDENTIFICATION</scope>
</reference>
<organism evidence="3">
    <name type="scientific">Gongylonema pulchrum</name>
    <dbReference type="NCBI Taxonomy" id="637853"/>
    <lineage>
        <taxon>Eukaryota</taxon>
        <taxon>Metazoa</taxon>
        <taxon>Ecdysozoa</taxon>
        <taxon>Nematoda</taxon>
        <taxon>Chromadorea</taxon>
        <taxon>Rhabditida</taxon>
        <taxon>Spirurina</taxon>
        <taxon>Spiruromorpha</taxon>
        <taxon>Spiruroidea</taxon>
        <taxon>Gongylonematidae</taxon>
        <taxon>Gongylonema</taxon>
    </lineage>
</organism>
<dbReference type="GO" id="GO:0035032">
    <property type="term" value="C:phosphatidylinositol 3-kinase complex, class III"/>
    <property type="evidence" value="ECO:0007669"/>
    <property type="project" value="TreeGrafter"/>
</dbReference>